<dbReference type="InterPro" id="IPR052240">
    <property type="entry name" value="SAP_domain_ribonucleoprotein"/>
</dbReference>
<keyword evidence="5" id="KW-1185">Reference proteome</keyword>
<dbReference type="GO" id="GO:0016973">
    <property type="term" value="P:poly(A)+ mRNA export from nucleus"/>
    <property type="evidence" value="ECO:0007669"/>
    <property type="project" value="TreeGrafter"/>
</dbReference>
<dbReference type="EMBL" id="CACRXK020027663">
    <property type="protein sequence ID" value="CAB4041033.1"/>
    <property type="molecule type" value="Genomic_DNA"/>
</dbReference>
<evidence type="ECO:0000313" key="4">
    <source>
        <dbReference type="EMBL" id="CAB4041033.1"/>
    </source>
</evidence>
<dbReference type="SUPFAM" id="SSF52266">
    <property type="entry name" value="SGNH hydrolase"/>
    <property type="match status" value="1"/>
</dbReference>
<proteinExistence type="inferred from homology"/>
<feature type="compositionally biased region" description="Basic residues" evidence="3">
    <location>
        <begin position="283"/>
        <end position="297"/>
    </location>
</feature>
<protein>
    <submittedName>
        <fullName evidence="4">Scavenger receptor cysteine-rich type 1 M130</fullName>
    </submittedName>
</protein>
<comment type="caution">
    <text evidence="4">The sequence shown here is derived from an EMBL/GenBank/DDBJ whole genome shotgun (WGS) entry which is preliminary data.</text>
</comment>
<evidence type="ECO:0000256" key="1">
    <source>
        <dbReference type="ARBA" id="ARBA00022553"/>
    </source>
</evidence>
<feature type="compositionally biased region" description="Polar residues" evidence="3">
    <location>
        <begin position="227"/>
        <end position="242"/>
    </location>
</feature>
<name>A0A6S7LQV8_PARCT</name>
<dbReference type="Pfam" id="PF02037">
    <property type="entry name" value="SAP"/>
    <property type="match status" value="1"/>
</dbReference>
<feature type="non-terminal residue" evidence="4">
    <location>
        <position position="468"/>
    </location>
</feature>
<organism evidence="4 5">
    <name type="scientific">Paramuricea clavata</name>
    <name type="common">Red gorgonian</name>
    <name type="synonym">Violescent sea-whip</name>
    <dbReference type="NCBI Taxonomy" id="317549"/>
    <lineage>
        <taxon>Eukaryota</taxon>
        <taxon>Metazoa</taxon>
        <taxon>Cnidaria</taxon>
        <taxon>Anthozoa</taxon>
        <taxon>Octocorallia</taxon>
        <taxon>Malacalcyonacea</taxon>
        <taxon>Plexauridae</taxon>
        <taxon>Paramuricea</taxon>
    </lineage>
</organism>
<sequence length="468" mass="52703">MSDNPTVSMINKMKVPELQAELTKRHLDTKGIKQVLVNRLLSSLEIVEPEAANDSNDDEQQNKAEGNMELAQDDEQDDCKDDEQDHSKDENQSSLHELYPNYKHPYSYENAIQDIRLQLNTLQCKFEDYKTEMSNDASGTGSLRDENKRLRCENTDLTERINNLGFILADLNTKLKIAEDEKASRLTAIRLIQSDGDVKLSNNNNIMTTKHLTQNTYKEVASRPKSRNINGNSSSKQDNLKTTAAGPNLVNVLGSNRYSPLEVETADESEQEIISADEARPTSHGRKHDSKTQKSKKTTSDPLNKVDCNSSNVSTIHDLDSVTILGDSMLKRLDVNRVRRSIDSNKRVIIRTFSGATIEDMKHYVEPTLKRSPKAIIVHAGTNNIPRDRPEEIVSKLNDLGQHIEQNSKCRVIISSLITRSDDNLNAKISTTNNLLANLCLKNNWLFIKHINISKNHLNASGLHLNAR</sequence>
<reference evidence="4" key="1">
    <citation type="submission" date="2020-04" db="EMBL/GenBank/DDBJ databases">
        <authorList>
            <person name="Alioto T."/>
            <person name="Alioto T."/>
            <person name="Gomez Garrido J."/>
        </authorList>
    </citation>
    <scope>NUCLEOTIDE SEQUENCE</scope>
    <source>
        <strain evidence="4">A484AB</strain>
    </source>
</reference>
<dbReference type="Gene3D" id="1.10.720.30">
    <property type="entry name" value="SAP domain"/>
    <property type="match status" value="1"/>
</dbReference>
<gene>
    <name evidence="4" type="ORF">PACLA_8A050426</name>
</gene>
<dbReference type="SMART" id="SM00513">
    <property type="entry name" value="SAP"/>
    <property type="match status" value="1"/>
</dbReference>
<evidence type="ECO:0000256" key="3">
    <source>
        <dbReference type="SAM" id="MobiDB-lite"/>
    </source>
</evidence>
<feature type="compositionally biased region" description="Acidic residues" evidence="3">
    <location>
        <begin position="71"/>
        <end position="82"/>
    </location>
</feature>
<dbReference type="InterPro" id="IPR036514">
    <property type="entry name" value="SGNH_hydro_sf"/>
</dbReference>
<accession>A0A6S7LQV8</accession>
<dbReference type="Proteomes" id="UP001152795">
    <property type="component" value="Unassembled WGS sequence"/>
</dbReference>
<evidence type="ECO:0000313" key="5">
    <source>
        <dbReference type="Proteomes" id="UP001152795"/>
    </source>
</evidence>
<feature type="region of interest" description="Disordered" evidence="3">
    <location>
        <begin position="214"/>
        <end position="306"/>
    </location>
</feature>
<dbReference type="InterPro" id="IPR003034">
    <property type="entry name" value="SAP_dom"/>
</dbReference>
<keyword evidence="1" id="KW-0597">Phosphoprotein</keyword>
<dbReference type="PROSITE" id="PS50800">
    <property type="entry name" value="SAP"/>
    <property type="match status" value="1"/>
</dbReference>
<dbReference type="OrthoDB" id="1731983at2759"/>
<dbReference type="AlphaFoldDB" id="A0A6S7LQV8"/>
<evidence type="ECO:0000256" key="2">
    <source>
        <dbReference type="ARBA" id="ARBA00046328"/>
    </source>
</evidence>
<dbReference type="Gene3D" id="3.40.50.1110">
    <property type="entry name" value="SGNH hydrolase"/>
    <property type="match status" value="1"/>
</dbReference>
<dbReference type="SUPFAM" id="SSF68906">
    <property type="entry name" value="SAP domain"/>
    <property type="match status" value="1"/>
</dbReference>
<comment type="similarity">
    <text evidence="2">Belongs to the SAP domain-containing ribonucleoprotein family.</text>
</comment>
<dbReference type="InterPro" id="IPR036361">
    <property type="entry name" value="SAP_dom_sf"/>
</dbReference>
<dbReference type="PANTHER" id="PTHR46551">
    <property type="entry name" value="SAP DOMAIN-CONTAINING RIBONUCLEOPROTEIN"/>
    <property type="match status" value="1"/>
</dbReference>
<keyword evidence="4" id="KW-0675">Receptor</keyword>
<dbReference type="GO" id="GO:0005634">
    <property type="term" value="C:nucleus"/>
    <property type="evidence" value="ECO:0007669"/>
    <property type="project" value="TreeGrafter"/>
</dbReference>
<feature type="region of interest" description="Disordered" evidence="3">
    <location>
        <begin position="46"/>
        <end position="97"/>
    </location>
</feature>
<dbReference type="PANTHER" id="PTHR46551:SF1">
    <property type="entry name" value="SAP DOMAIN-CONTAINING RIBONUCLEOPROTEIN"/>
    <property type="match status" value="1"/>
</dbReference>